<feature type="region of interest" description="Disordered" evidence="2">
    <location>
        <begin position="312"/>
        <end position="336"/>
    </location>
</feature>
<dbReference type="FunFam" id="1.20.5.190:FF:000021">
    <property type="entry name" value="IQ motif containing N"/>
    <property type="match status" value="1"/>
</dbReference>
<organism evidence="3 4">
    <name type="scientific">Sus scrofa</name>
    <name type="common">Pig</name>
    <dbReference type="NCBI Taxonomy" id="9823"/>
    <lineage>
        <taxon>Eukaryota</taxon>
        <taxon>Metazoa</taxon>
        <taxon>Chordata</taxon>
        <taxon>Craniata</taxon>
        <taxon>Vertebrata</taxon>
        <taxon>Euteleostomi</taxon>
        <taxon>Mammalia</taxon>
        <taxon>Eutheria</taxon>
        <taxon>Laurasiatheria</taxon>
        <taxon>Artiodactyla</taxon>
        <taxon>Suina</taxon>
        <taxon>Suidae</taxon>
        <taxon>Sus</taxon>
    </lineage>
</organism>
<evidence type="ECO:0000256" key="2">
    <source>
        <dbReference type="SAM" id="MobiDB-lite"/>
    </source>
</evidence>
<protein>
    <submittedName>
        <fullName evidence="3">IQ motif containing N</fullName>
    </submittedName>
</protein>
<accession>A0A8W4F6T6</accession>
<evidence type="ECO:0000313" key="4">
    <source>
        <dbReference type="Proteomes" id="UP000008227"/>
    </source>
</evidence>
<evidence type="ECO:0000313" key="3">
    <source>
        <dbReference type="Ensembl" id="ENSSSCP00000074915.1"/>
    </source>
</evidence>
<keyword evidence="1" id="KW-0677">Repeat</keyword>
<dbReference type="AlphaFoldDB" id="A0A8W4F6T6"/>
<dbReference type="Ensembl" id="ENSSSCT00000105305.1">
    <property type="protein sequence ID" value="ENSSSCP00000074915.1"/>
    <property type="gene ID" value="ENSSSCG00000053451.1"/>
</dbReference>
<feature type="compositionally biased region" description="Polar residues" evidence="2">
    <location>
        <begin position="12"/>
        <end position="34"/>
    </location>
</feature>
<dbReference type="InterPro" id="IPR000048">
    <property type="entry name" value="IQ_motif_EF-hand-BS"/>
</dbReference>
<dbReference type="Gene3D" id="1.20.5.190">
    <property type="match status" value="1"/>
</dbReference>
<dbReference type="SUPFAM" id="SSF52540">
    <property type="entry name" value="P-loop containing nucleoside triphosphate hydrolases"/>
    <property type="match status" value="1"/>
</dbReference>
<name>A0A8W4F6T6_PIG</name>
<feature type="compositionally biased region" description="Polar residues" evidence="2">
    <location>
        <begin position="421"/>
        <end position="435"/>
    </location>
</feature>
<dbReference type="PANTHER" id="PTHR22590:SF2">
    <property type="entry name" value="IQ DOMAIN-CONTAINING PROTEIN N"/>
    <property type="match status" value="1"/>
</dbReference>
<feature type="compositionally biased region" description="Polar residues" evidence="2">
    <location>
        <begin position="322"/>
        <end position="336"/>
    </location>
</feature>
<reference evidence="3" key="2">
    <citation type="submission" date="2025-08" db="UniProtKB">
        <authorList>
            <consortium name="Ensembl"/>
        </authorList>
    </citation>
    <scope>IDENTIFICATION</scope>
</reference>
<dbReference type="PROSITE" id="PS50096">
    <property type="entry name" value="IQ"/>
    <property type="match status" value="1"/>
</dbReference>
<feature type="region of interest" description="Disordered" evidence="2">
    <location>
        <begin position="1"/>
        <end position="51"/>
    </location>
</feature>
<dbReference type="InterPro" id="IPR027417">
    <property type="entry name" value="P-loop_NTPase"/>
</dbReference>
<dbReference type="GeneTree" id="ENSGT00940000156018"/>
<dbReference type="InterPro" id="IPR052318">
    <property type="entry name" value="CellDiv_DevSignal_Domain"/>
</dbReference>
<dbReference type="SMART" id="SM00015">
    <property type="entry name" value="IQ"/>
    <property type="match status" value="2"/>
</dbReference>
<reference evidence="3" key="3">
    <citation type="submission" date="2025-09" db="UniProtKB">
        <authorList>
            <consortium name="Ensembl"/>
        </authorList>
    </citation>
    <scope>IDENTIFICATION</scope>
</reference>
<sequence>HTSTGRADPPRNQDNAASNTTTGVTHRPVPNTQDKVGMPHPQPQHEPPTPKETLLQQLDKDKMVARRIPRLRAVVESQAFKNVLVDEMDMMLSRAATLIQANWRGYRLRQKLISQMMAAKAIQEAWRRFNTRRLLRSGKAVEKKVKVEERNIPYHPPQQVRFQHPEEGRSLLAQPIMVNKETQFPSSDSLTSCAHQLALLQSKVMSQPGMQATCAIRDPNVTFLPHQTVSIGLPYPVSLDAKCRPCLLTRTVRSTCLVHVGGDTMKTKQVTARANKAGVLGPPPCGRYAQAVHGQLKTQTQAHMEAEVLRVSPQTGPAPVVTRTSPQPVPTGTITKTPLQMYPAATTKTPRQPCPVPMVTITKTPPQMYLATPAQTCPTPTQMQPTASTTNTSPQTRLAAMTTKIPPQLCLLASMIKSPTQTRPAATTMTKTSPQVRPAATATKTPLQTCQVATMPKTPSHQTLQGASVTKAPPPQTRLAAMITKTPAQLRSVATILRTLCLPPPAAGNLKPPLSAAVAAAAAAGIPDTSSHTCLSGPKAKAVVTPRQVTGVVKVPSRSYLTEGKMKCFPPSHLAAGAPKAPARLPLQSPIPGTPSRHNHPGCVERLLRPPEPHPADAAPSCVGCSGRGHVALWV</sequence>
<feature type="region of interest" description="Disordered" evidence="2">
    <location>
        <begin position="421"/>
        <end position="446"/>
    </location>
</feature>
<dbReference type="PANTHER" id="PTHR22590">
    <property type="entry name" value="MYOSIN MOTOR DOMAIN-CONTAINING PROTEIN"/>
    <property type="match status" value="1"/>
</dbReference>
<dbReference type="Pfam" id="PF00612">
    <property type="entry name" value="IQ"/>
    <property type="match status" value="1"/>
</dbReference>
<gene>
    <name evidence="3" type="primary">IQCN</name>
</gene>
<dbReference type="Proteomes" id="UP000008227">
    <property type="component" value="Chromosome 2"/>
</dbReference>
<reference evidence="3" key="1">
    <citation type="journal article" date="2020" name="Gigascience">
        <title>An improved pig reference genome sequence to enable pig genetics and genomics research.</title>
        <authorList>
            <person name="Warr A."/>
            <person name="Affara N."/>
            <person name="Aken B."/>
            <person name="Beiki H."/>
            <person name="Bickhart D.M."/>
            <person name="Billis K."/>
            <person name="Chow W."/>
            <person name="Eory L."/>
            <person name="Finlayson H.A."/>
            <person name="Flicek P."/>
            <person name="Giron C.G."/>
            <person name="Griffin D.K."/>
            <person name="Hall R."/>
            <person name="Hannum G."/>
            <person name="Hourlier T."/>
            <person name="Howe K."/>
            <person name="Hume D.A."/>
            <person name="Izuogu O."/>
            <person name="Kim K."/>
            <person name="Koren S."/>
            <person name="Liu H."/>
            <person name="Manchanda N."/>
            <person name="Martin F.J."/>
            <person name="Nonneman D.J."/>
            <person name="O'Connor R.E."/>
            <person name="Phillippy A.M."/>
            <person name="Rohrer G.A."/>
            <person name="Rosen B.D."/>
            <person name="Rund L.A."/>
            <person name="Sargent C.A."/>
            <person name="Schook L.B."/>
            <person name="Schroeder S.G."/>
            <person name="Schwartz A.S."/>
            <person name="Skinner B.M."/>
            <person name="Talbot R."/>
            <person name="Tseng E."/>
            <person name="Tuggle C.K."/>
            <person name="Watson M."/>
            <person name="Smith T.P.L."/>
            <person name="Archibald A.L."/>
        </authorList>
    </citation>
    <scope>NUCLEOTIDE SEQUENCE [LARGE SCALE GENOMIC DNA]</scope>
    <source>
        <strain evidence="3">Duroc</strain>
    </source>
</reference>
<proteinExistence type="predicted"/>
<dbReference type="CDD" id="cd23767">
    <property type="entry name" value="IQCD"/>
    <property type="match status" value="1"/>
</dbReference>
<evidence type="ECO:0000256" key="1">
    <source>
        <dbReference type="ARBA" id="ARBA00022737"/>
    </source>
</evidence>
<keyword evidence="4" id="KW-1185">Reference proteome</keyword>